<evidence type="ECO:0000256" key="6">
    <source>
        <dbReference type="ARBA" id="ARBA00023134"/>
    </source>
</evidence>
<dbReference type="GO" id="GO:0005525">
    <property type="term" value="F:GTP binding"/>
    <property type="evidence" value="ECO:0007669"/>
    <property type="project" value="UniProtKB-KW"/>
</dbReference>
<feature type="compositionally biased region" description="Polar residues" evidence="7">
    <location>
        <begin position="153"/>
        <end position="166"/>
    </location>
</feature>
<comment type="caution">
    <text evidence="9">The sequence shown here is derived from an EMBL/GenBank/DDBJ whole genome shotgun (WGS) entry which is preliminary data.</text>
</comment>
<feature type="region of interest" description="Disordered" evidence="7">
    <location>
        <begin position="1"/>
        <end position="30"/>
    </location>
</feature>
<dbReference type="STRING" id="1806994.A0A507CAI4"/>
<dbReference type="CDD" id="cd03704">
    <property type="entry name" value="eRF3_C_III"/>
    <property type="match status" value="1"/>
</dbReference>
<dbReference type="AlphaFoldDB" id="A0A507CAI4"/>
<comment type="similarity">
    <text evidence="2">Belongs to the TRAFAC class translation factor GTPase superfamily. Classic translation factor GTPase family. EF-Tu/EF-1A subfamily.</text>
</comment>
<dbReference type="SUPFAM" id="SSF50447">
    <property type="entry name" value="Translation proteins"/>
    <property type="match status" value="1"/>
</dbReference>
<dbReference type="RefSeq" id="XP_031025601.1">
    <property type="nucleotide sequence ID" value="XM_031168389.1"/>
</dbReference>
<evidence type="ECO:0000256" key="5">
    <source>
        <dbReference type="ARBA" id="ARBA00022917"/>
    </source>
</evidence>
<evidence type="ECO:0000256" key="1">
    <source>
        <dbReference type="ARBA" id="ARBA00004496"/>
    </source>
</evidence>
<evidence type="ECO:0000256" key="3">
    <source>
        <dbReference type="ARBA" id="ARBA00022490"/>
    </source>
</evidence>
<name>A0A507CAI4_9FUNG</name>
<comment type="subcellular location">
    <subcellularLocation>
        <location evidence="1">Cytoplasm</location>
    </subcellularLocation>
</comment>
<feature type="compositionally biased region" description="Polar residues" evidence="7">
    <location>
        <begin position="257"/>
        <end position="274"/>
    </location>
</feature>
<dbReference type="Proteomes" id="UP000319731">
    <property type="component" value="Unassembled WGS sequence"/>
</dbReference>
<dbReference type="GeneID" id="42003686"/>
<dbReference type="Pfam" id="PF22594">
    <property type="entry name" value="GTP-eEF1A_C"/>
    <property type="match status" value="1"/>
</dbReference>
<dbReference type="GO" id="GO:0003924">
    <property type="term" value="F:GTPase activity"/>
    <property type="evidence" value="ECO:0007669"/>
    <property type="project" value="InterPro"/>
</dbReference>
<dbReference type="FunFam" id="2.40.30.10:FF:000020">
    <property type="entry name" value="Translation elongation factor EF-1"/>
    <property type="match status" value="1"/>
</dbReference>
<dbReference type="CDD" id="cd04089">
    <property type="entry name" value="eRF3_II"/>
    <property type="match status" value="1"/>
</dbReference>
<dbReference type="FunFam" id="3.40.50.300:FF:001202">
    <property type="entry name" value="Translation elongation factor EF-1 subunit alpha"/>
    <property type="match status" value="1"/>
</dbReference>
<feature type="region of interest" description="Disordered" evidence="7">
    <location>
        <begin position="255"/>
        <end position="307"/>
    </location>
</feature>
<evidence type="ECO:0000313" key="10">
    <source>
        <dbReference type="Proteomes" id="UP000319731"/>
    </source>
</evidence>
<accession>A0A507CAI4</accession>
<gene>
    <name evidence="9" type="ORF">SmJEL517_g02461</name>
</gene>
<dbReference type="InterPro" id="IPR009000">
    <property type="entry name" value="Transl_B-barrel_sf"/>
</dbReference>
<dbReference type="Pfam" id="PF00009">
    <property type="entry name" value="GTP_EFTU"/>
    <property type="match status" value="1"/>
</dbReference>
<feature type="compositionally biased region" description="Gly residues" evidence="7">
    <location>
        <begin position="132"/>
        <end position="150"/>
    </location>
</feature>
<keyword evidence="5" id="KW-0648">Protein biosynthesis</keyword>
<dbReference type="InterPro" id="IPR054696">
    <property type="entry name" value="GTP-eEF1A_C"/>
</dbReference>
<dbReference type="GO" id="GO:0002184">
    <property type="term" value="P:cytoplasmic translational termination"/>
    <property type="evidence" value="ECO:0007669"/>
    <property type="project" value="UniProtKB-ARBA"/>
</dbReference>
<keyword evidence="10" id="KW-1185">Reference proteome</keyword>
<feature type="compositionally biased region" description="Low complexity" evidence="7">
    <location>
        <begin position="172"/>
        <end position="196"/>
    </location>
</feature>
<dbReference type="FunFam" id="2.40.30.10:FF:000017">
    <property type="entry name" value="Eukaryotic peptide chain release factor GTP-binding subunit"/>
    <property type="match status" value="1"/>
</dbReference>
<dbReference type="OrthoDB" id="342024at2759"/>
<keyword evidence="6" id="KW-0342">GTP-binding</keyword>
<dbReference type="GO" id="GO:0005829">
    <property type="term" value="C:cytosol"/>
    <property type="evidence" value="ECO:0007669"/>
    <property type="project" value="GOC"/>
</dbReference>
<dbReference type="SUPFAM" id="SSF52540">
    <property type="entry name" value="P-loop containing nucleoside triphosphate hydrolases"/>
    <property type="match status" value="1"/>
</dbReference>
<reference evidence="9 10" key="1">
    <citation type="journal article" date="2019" name="Sci. Rep.">
        <title>Comparative genomics of chytrid fungi reveal insights into the obligate biotrophic and pathogenic lifestyle of Synchytrium endobioticum.</title>
        <authorList>
            <person name="van de Vossenberg B.T.L.H."/>
            <person name="Warris S."/>
            <person name="Nguyen H.D.T."/>
            <person name="van Gent-Pelzer M.P.E."/>
            <person name="Joly D.L."/>
            <person name="van de Geest H.C."/>
            <person name="Bonants P.J.M."/>
            <person name="Smith D.S."/>
            <person name="Levesque C.A."/>
            <person name="van der Lee T.A.J."/>
        </authorList>
    </citation>
    <scope>NUCLEOTIDE SEQUENCE [LARGE SCALE GENOMIC DNA]</scope>
    <source>
        <strain evidence="9 10">JEL517</strain>
    </source>
</reference>
<dbReference type="EMBL" id="QEAO01000010">
    <property type="protein sequence ID" value="TPX35016.1"/>
    <property type="molecule type" value="Genomic_DNA"/>
</dbReference>
<keyword evidence="4" id="KW-0547">Nucleotide-binding</keyword>
<dbReference type="InterPro" id="IPR004161">
    <property type="entry name" value="EFTu-like_2"/>
</dbReference>
<feature type="compositionally biased region" description="Low complexity" evidence="7">
    <location>
        <begin position="75"/>
        <end position="131"/>
    </location>
</feature>
<dbReference type="InterPro" id="IPR027417">
    <property type="entry name" value="P-loop_NTPase"/>
</dbReference>
<dbReference type="PROSITE" id="PS51722">
    <property type="entry name" value="G_TR_2"/>
    <property type="match status" value="1"/>
</dbReference>
<dbReference type="PANTHER" id="PTHR23115">
    <property type="entry name" value="TRANSLATION FACTOR"/>
    <property type="match status" value="1"/>
</dbReference>
<evidence type="ECO:0000256" key="4">
    <source>
        <dbReference type="ARBA" id="ARBA00022741"/>
    </source>
</evidence>
<sequence length="771" mass="82934">MSNNQAPPDSWEEQEEAQYDPNASYQAAPNGTYNVAATTFNPGQPAAANAAYYTQPGAPGGYNQQYYGQGGYYSNQYAQQQPTPQQQQYYANPQGYNNQYANYQQPGYGAYGQQGYSQQGGYQQPQYDSRYGNGGYGNNRGGVSARGGGRPQYDTTTDRSQQQMSYQEYEASKASTASISSSSTTASSVSVKPSASGGKANTVSLGSKAAVVSLGGGGNTVTLGKSTVASTPAPAAVAAVAASQDVKVEKPAAAVASISSTPAVSEEAASSTAMDTDPPQPTASIKADDPKPVTPPAKKKELPASAADAPKKAAVAATAVAAAPPLPAIEADEDQREHVNLVFIGHVDAGKSTMGGQILYSTGMVDKRTLEKYEREAKELGRESWYLSWAMDLNVEERAKGKTVEYGRAYFETLKRKFTILDAPGHKNFVPSMLGGAAQADVAILVISGKKGEFEAGFEKEGQTREHARLAKTVGVKRMIVVINKMDDPTVQWSQERYDECVSKLTPFLKSVGFNPKKDLDFLPVSGYTGANIKDRLAEGLAPYYNGPSLIEFLDNMEIPRDYSGPLIMPIADRFKDMGTVVVGKIESGRMQKGQAVVLMPNKKVAEILTIMVEDKELNTAKNGDNVRVRLKNIEEEDVSPGFVLCLPNNPIHTITAFEAQLQIVESKSIICGGYQAVMHSGTITEEVTMTDLLHMVDKTSGRKSKHSPKFVKTGDICICRIETSQIICLETYKDYPQLGRFTLRDEGKTVAIGKVTKLLADQLAPVAPVE</sequence>
<proteinExistence type="inferred from homology"/>
<dbReference type="InterPro" id="IPR000795">
    <property type="entry name" value="T_Tr_GTP-bd_dom"/>
</dbReference>
<dbReference type="InterPro" id="IPR009001">
    <property type="entry name" value="Transl_elong_EF1A/Init_IF2_C"/>
</dbReference>
<feature type="domain" description="Tr-type G" evidence="8">
    <location>
        <begin position="336"/>
        <end position="561"/>
    </location>
</feature>
<evidence type="ECO:0000256" key="7">
    <source>
        <dbReference type="SAM" id="MobiDB-lite"/>
    </source>
</evidence>
<feature type="compositionally biased region" description="Polar residues" evidence="7">
    <location>
        <begin position="21"/>
        <end position="30"/>
    </location>
</feature>
<dbReference type="Pfam" id="PF03144">
    <property type="entry name" value="GTP_EFTU_D2"/>
    <property type="match status" value="1"/>
</dbReference>
<keyword evidence="3" id="KW-0963">Cytoplasm</keyword>
<dbReference type="SUPFAM" id="SSF50465">
    <property type="entry name" value="EF-Tu/eEF-1alpha/eIF2-gamma C-terminal domain"/>
    <property type="match status" value="1"/>
</dbReference>
<dbReference type="Gene3D" id="2.40.30.10">
    <property type="entry name" value="Translation factors"/>
    <property type="match status" value="2"/>
</dbReference>
<evidence type="ECO:0000259" key="8">
    <source>
        <dbReference type="PROSITE" id="PS51722"/>
    </source>
</evidence>
<protein>
    <recommendedName>
        <fullName evidence="8">Tr-type G domain-containing protein</fullName>
    </recommendedName>
</protein>
<dbReference type="InterPro" id="IPR050100">
    <property type="entry name" value="TRAFAC_GTPase_members"/>
</dbReference>
<dbReference type="Gene3D" id="3.40.50.300">
    <property type="entry name" value="P-loop containing nucleotide triphosphate hydrolases"/>
    <property type="match status" value="1"/>
</dbReference>
<dbReference type="PRINTS" id="PR00315">
    <property type="entry name" value="ELONGATNFCT"/>
</dbReference>
<feature type="region of interest" description="Disordered" evidence="7">
    <location>
        <begin position="75"/>
        <end position="204"/>
    </location>
</feature>
<organism evidence="9 10">
    <name type="scientific">Synchytrium microbalum</name>
    <dbReference type="NCBI Taxonomy" id="1806994"/>
    <lineage>
        <taxon>Eukaryota</taxon>
        <taxon>Fungi</taxon>
        <taxon>Fungi incertae sedis</taxon>
        <taxon>Chytridiomycota</taxon>
        <taxon>Chytridiomycota incertae sedis</taxon>
        <taxon>Chytridiomycetes</taxon>
        <taxon>Synchytriales</taxon>
        <taxon>Synchytriaceae</taxon>
        <taxon>Synchytrium</taxon>
    </lineage>
</organism>
<evidence type="ECO:0000313" key="9">
    <source>
        <dbReference type="EMBL" id="TPX35016.1"/>
    </source>
</evidence>
<evidence type="ECO:0000256" key="2">
    <source>
        <dbReference type="ARBA" id="ARBA00007249"/>
    </source>
</evidence>
<dbReference type="CDD" id="cd01883">
    <property type="entry name" value="EF1_alpha"/>
    <property type="match status" value="1"/>
</dbReference>